<accession>A0A090N542</accession>
<reference evidence="2" key="1">
    <citation type="submission" date="2013-05" db="EMBL/GenBank/DDBJ databases">
        <title>Draft genome sequences of six wheat associated Fusarium spp. isolates.</title>
        <authorList>
            <person name="Moolhuijzen P.M."/>
            <person name="Manners J.M."/>
            <person name="Wilcox S."/>
            <person name="Bellgard M.I."/>
            <person name="Gardiner D.M."/>
        </authorList>
    </citation>
    <scope>NUCLEOTIDE SEQUENCE</scope>
    <source>
        <strain evidence="2">CS5907</strain>
    </source>
</reference>
<proteinExistence type="predicted"/>
<feature type="transmembrane region" description="Helical" evidence="1">
    <location>
        <begin position="133"/>
        <end position="151"/>
    </location>
</feature>
<protein>
    <submittedName>
        <fullName evidence="2">WGS project CBMG000000000 data, contig CS5907-c003002</fullName>
    </submittedName>
</protein>
<feature type="transmembrane region" description="Helical" evidence="1">
    <location>
        <begin position="314"/>
        <end position="332"/>
    </location>
</feature>
<feature type="transmembrane region" description="Helical" evidence="1">
    <location>
        <begin position="264"/>
        <end position="293"/>
    </location>
</feature>
<feature type="transmembrane region" description="Helical" evidence="1">
    <location>
        <begin position="157"/>
        <end position="177"/>
    </location>
</feature>
<feature type="transmembrane region" description="Helical" evidence="1">
    <location>
        <begin position="236"/>
        <end position="258"/>
    </location>
</feature>
<evidence type="ECO:0000256" key="1">
    <source>
        <dbReference type="SAM" id="Phobius"/>
    </source>
</evidence>
<name>A0A090N542_9HYPO</name>
<evidence type="ECO:0000313" key="2">
    <source>
        <dbReference type="EMBL" id="CEG03876.1"/>
    </source>
</evidence>
<keyword evidence="1" id="KW-0472">Membrane</keyword>
<organism evidence="2">
    <name type="scientific">Fusarium acuminatum CS5907</name>
    <dbReference type="NCBI Taxonomy" id="1318461"/>
    <lineage>
        <taxon>Eukaryota</taxon>
        <taxon>Fungi</taxon>
        <taxon>Dikarya</taxon>
        <taxon>Ascomycota</taxon>
        <taxon>Pezizomycotina</taxon>
        <taxon>Sordariomycetes</taxon>
        <taxon>Hypocreomycetidae</taxon>
        <taxon>Hypocreales</taxon>
        <taxon>Nectriaceae</taxon>
        <taxon>Fusarium</taxon>
        <taxon>Fusarium tricinctum species complex</taxon>
    </lineage>
</organism>
<dbReference type="AlphaFoldDB" id="A0A090N542"/>
<gene>
    <name evidence="2" type="ORF">BN851_0128930</name>
</gene>
<keyword evidence="1" id="KW-1133">Transmembrane helix</keyword>
<keyword evidence="1" id="KW-0812">Transmembrane</keyword>
<sequence length="415" mass="46590">MVVIIHPLLYQSQDIAVADWFTLFTLCLAPLIAHVLIGAPSPTYLSLSRPAWHDRICHYNPTSILWRYALVADRRIRARNWDKFDFAATNALFWTDHGWDGTEDIIKYSRPRCVQLPDSNMVTLLSRDTIKTLIITIQGLQAIILLLGSQIDPAAPRFTIFMAVDIIFFPMALFGLLRLCSSLWLTDEFAFASIEDIPAGTPLAMGCSTTSFELLAGNPSIPEPQRFRHPKAWASTAFRLAYVLVLLALLCLALSFIVPQSSAYVIVYTMTTFVVVLFFITILGFSVIIFIWFMGFKRNTSTVIPCISSIWYKLYTIALTCFGIAVIVIACIETRKTPCGKFTSGSVVSGDVLACMSTGFDKTETRQTVDSPYNGTTLYRFSHVNNASFVVARYEDDQQNTFNVTRMCFSNIWGI</sequence>
<feature type="transmembrane region" description="Helical" evidence="1">
    <location>
        <begin position="20"/>
        <end position="39"/>
    </location>
</feature>
<comment type="caution">
    <text evidence="2">The sequence shown here is derived from an EMBL/GenBank/DDBJ whole genome shotgun (WGS) entry which is preliminary data.</text>
</comment>
<dbReference type="EMBL" id="CBMG010002987">
    <property type="protein sequence ID" value="CEG03876.1"/>
    <property type="molecule type" value="Genomic_DNA"/>
</dbReference>